<evidence type="ECO:0000313" key="2">
    <source>
        <dbReference type="Proteomes" id="UP000487649"/>
    </source>
</evidence>
<sequence>MGRFDELINGERLPILFVGSGFTKRYNVDMPSWEELLKNTFKLIGVSELQYFGIKNEILSENNCTEQELFQKLGTELERMFNVAFYQGNFMIPEMQDYSKWLHDEISPFKKYLSIYFSNLSLIPEMESELIELKKLSNKIMSIITTNYDLFLEETVFSGQCDVFIGQNNLFNPDAVNVLDVYKIHGCVKDAKSIIITENDYKKFNRNGKLISAKLLTLITENPIIFIGYSISDENILKILSDFVTCLSEEDLQKLFSHIYFIQFKENENELLEEQYIFKLDGESVHLPLTKITTNNYLKLYQKLNQLVPSVPLDYIKPLKRIFKHIITQNSTPNPESDTLLVDYEFLQDIQKANDFKKVAIAFGPKTSMIENFGYSGYGIKEIIEDILFEKYNFNAEKLLLNSIETKIAINSLFPVHKYLSQVDSSILEQTPKLKNYINYRSSVESFISTQLKRDLKYLPEIKYSTEIPDDYNITKRMKVILKNHKNMCLEDIRNYLANQFKENPMLIKNSEFKRAVAIYDYLKYKNTTNG</sequence>
<protein>
    <recommendedName>
        <fullName evidence="3">SIR2-like domain-containing protein</fullName>
    </recommendedName>
</protein>
<name>A0A9X4XEE0_9FIRM</name>
<dbReference type="Proteomes" id="UP000487649">
    <property type="component" value="Unassembled WGS sequence"/>
</dbReference>
<organism evidence="1 2">
    <name type="scientific">Turicibacter sanguinis</name>
    <dbReference type="NCBI Taxonomy" id="154288"/>
    <lineage>
        <taxon>Bacteria</taxon>
        <taxon>Bacillati</taxon>
        <taxon>Bacillota</taxon>
        <taxon>Erysipelotrichia</taxon>
        <taxon>Erysipelotrichales</taxon>
        <taxon>Turicibacteraceae</taxon>
        <taxon>Turicibacter</taxon>
    </lineage>
</organism>
<proteinExistence type="predicted"/>
<dbReference type="EMBL" id="WMQE01000024">
    <property type="protein sequence ID" value="MTK21844.1"/>
    <property type="molecule type" value="Genomic_DNA"/>
</dbReference>
<dbReference type="PIRSF" id="PIRSF014677">
    <property type="entry name" value="UCP014677"/>
    <property type="match status" value="1"/>
</dbReference>
<comment type="caution">
    <text evidence="1">The sequence shown here is derived from an EMBL/GenBank/DDBJ whole genome shotgun (WGS) entry which is preliminary data.</text>
</comment>
<evidence type="ECO:0008006" key="3">
    <source>
        <dbReference type="Google" id="ProtNLM"/>
    </source>
</evidence>
<dbReference type="InterPro" id="IPR011202">
    <property type="entry name" value="UCP014677"/>
</dbReference>
<reference evidence="1 2" key="1">
    <citation type="journal article" date="2019" name="Nat. Med.">
        <title>A library of human gut bacterial isolates paired with longitudinal multiomics data enables mechanistic microbiome research.</title>
        <authorList>
            <person name="Poyet M."/>
            <person name="Groussin M."/>
            <person name="Gibbons S.M."/>
            <person name="Avila-Pacheco J."/>
            <person name="Jiang X."/>
            <person name="Kearney S.M."/>
            <person name="Perrotta A.R."/>
            <person name="Berdy B."/>
            <person name="Zhao S."/>
            <person name="Lieberman T.D."/>
            <person name="Swanson P.K."/>
            <person name="Smith M."/>
            <person name="Roesemann S."/>
            <person name="Alexander J.E."/>
            <person name="Rich S.A."/>
            <person name="Livny J."/>
            <person name="Vlamakis H."/>
            <person name="Clish C."/>
            <person name="Bullock K."/>
            <person name="Deik A."/>
            <person name="Scott J."/>
            <person name="Pierce K.A."/>
            <person name="Xavier R.J."/>
            <person name="Alm E.J."/>
        </authorList>
    </citation>
    <scope>NUCLEOTIDE SEQUENCE [LARGE SCALE GENOMIC DNA]</scope>
    <source>
        <strain evidence="1 2">BIOML-A198</strain>
    </source>
</reference>
<accession>A0A9X4XEE0</accession>
<gene>
    <name evidence="1" type="ORF">GMA92_10500</name>
</gene>
<dbReference type="Pfam" id="PF13289">
    <property type="entry name" value="SIR2_2"/>
    <property type="match status" value="1"/>
</dbReference>
<evidence type="ECO:0000313" key="1">
    <source>
        <dbReference type="EMBL" id="MTK21844.1"/>
    </source>
</evidence>
<dbReference type="AlphaFoldDB" id="A0A9X4XEE0"/>